<proteinExistence type="predicted"/>
<gene>
    <name evidence="1" type="ORF">COR50_00720</name>
</gene>
<protein>
    <submittedName>
        <fullName evidence="1">Uncharacterized protein</fullName>
    </submittedName>
</protein>
<dbReference type="Proteomes" id="UP000220133">
    <property type="component" value="Chromosome"/>
</dbReference>
<accession>A0A291QP78</accession>
<keyword evidence="2" id="KW-1185">Reference proteome</keyword>
<dbReference type="AlphaFoldDB" id="A0A291QP78"/>
<dbReference type="KEGG" id="cbae:COR50_00720"/>
<reference evidence="1 2" key="1">
    <citation type="submission" date="2017-10" db="EMBL/GenBank/DDBJ databases">
        <title>Paenichitinophaga pekingensis gen. nov., sp. nov., isolated from activated sludge.</title>
        <authorList>
            <person name="Jin D."/>
            <person name="Kong X."/>
            <person name="Deng Y."/>
            <person name="Bai Z."/>
        </authorList>
    </citation>
    <scope>NUCLEOTIDE SEQUENCE [LARGE SCALE GENOMIC DNA]</scope>
    <source>
        <strain evidence="1 2">13</strain>
    </source>
</reference>
<organism evidence="1 2">
    <name type="scientific">Chitinophaga caeni</name>
    <dbReference type="NCBI Taxonomy" id="2029983"/>
    <lineage>
        <taxon>Bacteria</taxon>
        <taxon>Pseudomonadati</taxon>
        <taxon>Bacteroidota</taxon>
        <taxon>Chitinophagia</taxon>
        <taxon>Chitinophagales</taxon>
        <taxon>Chitinophagaceae</taxon>
        <taxon>Chitinophaga</taxon>
    </lineage>
</organism>
<dbReference type="EMBL" id="CP023777">
    <property type="protein sequence ID" value="ATL45798.1"/>
    <property type="molecule type" value="Genomic_DNA"/>
</dbReference>
<evidence type="ECO:0000313" key="1">
    <source>
        <dbReference type="EMBL" id="ATL45798.1"/>
    </source>
</evidence>
<evidence type="ECO:0000313" key="2">
    <source>
        <dbReference type="Proteomes" id="UP000220133"/>
    </source>
</evidence>
<name>A0A291QP78_9BACT</name>
<sequence length="61" mass="7219">MPICPFLVPYCLPKKGHKLAMTARPMEHFYYGITRLHFAIHSTKRSYFLRGSYPAFKTYHP</sequence>